<reference evidence="7 8" key="1">
    <citation type="submission" date="2018-06" db="EMBL/GenBank/DDBJ databases">
        <authorList>
            <consortium name="Pathogen Informatics"/>
            <person name="Doyle S."/>
        </authorList>
    </citation>
    <scope>NUCLEOTIDE SEQUENCE [LARGE SCALE GENOMIC DNA]</scope>
    <source>
        <strain evidence="7 8">NCTC13645</strain>
    </source>
</reference>
<evidence type="ECO:0000256" key="5">
    <source>
        <dbReference type="SAM" id="Phobius"/>
    </source>
</evidence>
<dbReference type="Pfam" id="PF00999">
    <property type="entry name" value="Na_H_Exchanger"/>
    <property type="match status" value="1"/>
</dbReference>
<dbReference type="GO" id="GO:0015297">
    <property type="term" value="F:antiporter activity"/>
    <property type="evidence" value="ECO:0007669"/>
    <property type="project" value="InterPro"/>
</dbReference>
<sequence length="99" mass="10978">MVSFDNFWNEAVLLVILTIVAVATKYYGAGWGAQLAGIGKTDSRAIGAGMISRGEMALVIAQIGLSTKLLITWSFRALLSSLFYQQSLHQSYFVHYWSR</sequence>
<evidence type="ECO:0000313" key="7">
    <source>
        <dbReference type="EMBL" id="SUP59316.1"/>
    </source>
</evidence>
<keyword evidence="2 5" id="KW-0812">Transmembrane</keyword>
<keyword evidence="4 5" id="KW-0472">Membrane</keyword>
<dbReference type="InterPro" id="IPR006153">
    <property type="entry name" value="Cation/H_exchanger_TM"/>
</dbReference>
<dbReference type="InterPro" id="IPR038770">
    <property type="entry name" value="Na+/solute_symporter_sf"/>
</dbReference>
<evidence type="ECO:0000256" key="2">
    <source>
        <dbReference type="ARBA" id="ARBA00022692"/>
    </source>
</evidence>
<dbReference type="Proteomes" id="UP000254621">
    <property type="component" value="Unassembled WGS sequence"/>
</dbReference>
<dbReference type="EMBL" id="UHIV01000004">
    <property type="protein sequence ID" value="SUP59316.1"/>
    <property type="molecule type" value="Genomic_DNA"/>
</dbReference>
<evidence type="ECO:0000259" key="6">
    <source>
        <dbReference type="Pfam" id="PF00999"/>
    </source>
</evidence>
<evidence type="ECO:0000256" key="1">
    <source>
        <dbReference type="ARBA" id="ARBA00004141"/>
    </source>
</evidence>
<dbReference type="Gene3D" id="1.20.1530.20">
    <property type="match status" value="1"/>
</dbReference>
<proteinExistence type="predicted"/>
<comment type="subcellular location">
    <subcellularLocation>
        <location evidence="1">Membrane</location>
        <topology evidence="1">Multi-pass membrane protein</topology>
    </subcellularLocation>
</comment>
<dbReference type="GO" id="GO:1902600">
    <property type="term" value="P:proton transmembrane transport"/>
    <property type="evidence" value="ECO:0007669"/>
    <property type="project" value="InterPro"/>
</dbReference>
<name>A0A380P261_WEIVI</name>
<gene>
    <name evidence="7" type="ORF">NCTC13645_01571</name>
</gene>
<protein>
    <submittedName>
        <fullName evidence="7">Sodium/hydrogen exchanger family</fullName>
    </submittedName>
</protein>
<dbReference type="GO" id="GO:0016020">
    <property type="term" value="C:membrane"/>
    <property type="evidence" value="ECO:0007669"/>
    <property type="project" value="UniProtKB-SubCell"/>
</dbReference>
<organism evidence="7 8">
    <name type="scientific">Weissella viridescens</name>
    <name type="common">Lactobacillus viridescens</name>
    <dbReference type="NCBI Taxonomy" id="1629"/>
    <lineage>
        <taxon>Bacteria</taxon>
        <taxon>Bacillati</taxon>
        <taxon>Bacillota</taxon>
        <taxon>Bacilli</taxon>
        <taxon>Lactobacillales</taxon>
        <taxon>Lactobacillaceae</taxon>
        <taxon>Weissella</taxon>
    </lineage>
</organism>
<dbReference type="AlphaFoldDB" id="A0A380P261"/>
<feature type="domain" description="Cation/H+ exchanger transmembrane" evidence="6">
    <location>
        <begin position="7"/>
        <end position="70"/>
    </location>
</feature>
<evidence type="ECO:0000256" key="4">
    <source>
        <dbReference type="ARBA" id="ARBA00023136"/>
    </source>
</evidence>
<keyword evidence="3 5" id="KW-1133">Transmembrane helix</keyword>
<accession>A0A380P261</accession>
<evidence type="ECO:0000313" key="8">
    <source>
        <dbReference type="Proteomes" id="UP000254621"/>
    </source>
</evidence>
<evidence type="ECO:0000256" key="3">
    <source>
        <dbReference type="ARBA" id="ARBA00022989"/>
    </source>
</evidence>
<feature type="transmembrane region" description="Helical" evidence="5">
    <location>
        <begin position="12"/>
        <end position="35"/>
    </location>
</feature>
<feature type="transmembrane region" description="Helical" evidence="5">
    <location>
        <begin position="56"/>
        <end position="75"/>
    </location>
</feature>